<dbReference type="PANTHER" id="PTHR47165:SF4">
    <property type="entry name" value="OS03G0429900 PROTEIN"/>
    <property type="match status" value="1"/>
</dbReference>
<feature type="region of interest" description="Disordered" evidence="1">
    <location>
        <begin position="426"/>
        <end position="453"/>
    </location>
</feature>
<dbReference type="AlphaFoldDB" id="A0A8R7UX89"/>
<dbReference type="Pfam" id="PF02721">
    <property type="entry name" value="DUF223"/>
    <property type="match status" value="1"/>
</dbReference>
<name>A0A8R7UX89_TRIUA</name>
<dbReference type="CDD" id="cd04476">
    <property type="entry name" value="RPA1_DBD_C"/>
    <property type="match status" value="1"/>
</dbReference>
<evidence type="ECO:0000256" key="1">
    <source>
        <dbReference type="SAM" id="MobiDB-lite"/>
    </source>
</evidence>
<evidence type="ECO:0000313" key="3">
    <source>
        <dbReference type="EnsemblPlants" id="TuG1812G0700000411.01.T01"/>
    </source>
</evidence>
<feature type="domain" description="Replication protein A 70 kDa DNA-binding subunit B/D first OB fold" evidence="2">
    <location>
        <begin position="17"/>
        <end position="110"/>
    </location>
</feature>
<dbReference type="Gramene" id="TuG1812G0700000411.01.T01">
    <property type="protein sequence ID" value="TuG1812G0700000411.01.T01"/>
    <property type="gene ID" value="TuG1812G0700000411.01"/>
</dbReference>
<organism evidence="3 4">
    <name type="scientific">Triticum urartu</name>
    <name type="common">Red wild einkorn</name>
    <name type="synonym">Crithodium urartu</name>
    <dbReference type="NCBI Taxonomy" id="4572"/>
    <lineage>
        <taxon>Eukaryota</taxon>
        <taxon>Viridiplantae</taxon>
        <taxon>Streptophyta</taxon>
        <taxon>Embryophyta</taxon>
        <taxon>Tracheophyta</taxon>
        <taxon>Spermatophyta</taxon>
        <taxon>Magnoliopsida</taxon>
        <taxon>Liliopsida</taxon>
        <taxon>Poales</taxon>
        <taxon>Poaceae</taxon>
        <taxon>BOP clade</taxon>
        <taxon>Pooideae</taxon>
        <taxon>Triticodae</taxon>
        <taxon>Triticeae</taxon>
        <taxon>Triticinae</taxon>
        <taxon>Triticum</taxon>
    </lineage>
</organism>
<dbReference type="Proteomes" id="UP000015106">
    <property type="component" value="Chromosome 7"/>
</dbReference>
<dbReference type="CDD" id="cd04481">
    <property type="entry name" value="RPA1_DBD_B_like"/>
    <property type="match status" value="1"/>
</dbReference>
<keyword evidence="4" id="KW-1185">Reference proteome</keyword>
<sequence length="553" mass="61998">MESTTALKTITLGQQSCKVFGRLLRLWDAINMKSKFADPLISIDGVLLDEDGNMAQISVPKKFHRQFRPLLTEGHVYIFNDIAAVDIKNKTHIYHHQNYMLQFKHSTKVHRLESRGTNIPKFSFNFCPFDNLSEKDTFAKPLQDIIGVISHIGPFDYASQTSTNKLRKIKIRNLDEQTQEIRLWGHHGETFDEEAVLKKSQEGIVVGIFAGLTAGSFLGTLHASSTSATKVYIDLDTSEVKNYQTSYKWESPALRQQLPQVMHLSPIQAAGKMYTLQQISDMPNSNFQEGATYSTIAKVKSTVPSTNWYYKGCKHCDRGYNNNSDTPTCLCTNSSPKPLYKLPITLTDDSGDLDVIAFSKIAEELVERDAIQASQNMKVDTAEHVTALDNAIGKTRLFYIGMKVDLVSRFPISYVIKKSFPVDNAQMLPSTKSTPSKELVNSPSSPKSIQSPGSLTQVHLGNTIPPPCQSATMDTDKNINRYSSAKRSIEFTEDGATNKEGLHASQQTEYALITIFPVYMSVNNRNINRNIFRIHKCISRLSKSISKTLQITM</sequence>
<reference evidence="3" key="2">
    <citation type="submission" date="2018-03" db="EMBL/GenBank/DDBJ databases">
        <title>The Triticum urartu genome reveals the dynamic nature of wheat genome evolution.</title>
        <authorList>
            <person name="Ling H."/>
            <person name="Ma B."/>
            <person name="Shi X."/>
            <person name="Liu H."/>
            <person name="Dong L."/>
            <person name="Sun H."/>
            <person name="Cao Y."/>
            <person name="Gao Q."/>
            <person name="Zheng S."/>
            <person name="Li Y."/>
            <person name="Yu Y."/>
            <person name="Du H."/>
            <person name="Qi M."/>
            <person name="Li Y."/>
            <person name="Yu H."/>
            <person name="Cui Y."/>
            <person name="Wang N."/>
            <person name="Chen C."/>
            <person name="Wu H."/>
            <person name="Zhao Y."/>
            <person name="Zhang J."/>
            <person name="Li Y."/>
            <person name="Zhou W."/>
            <person name="Zhang B."/>
            <person name="Hu W."/>
            <person name="Eijk M."/>
            <person name="Tang J."/>
            <person name="Witsenboer H."/>
            <person name="Zhao S."/>
            <person name="Li Z."/>
            <person name="Zhang A."/>
            <person name="Wang D."/>
            <person name="Liang C."/>
        </authorList>
    </citation>
    <scope>NUCLEOTIDE SEQUENCE [LARGE SCALE GENOMIC DNA]</scope>
    <source>
        <strain evidence="3">cv. G1812</strain>
    </source>
</reference>
<proteinExistence type="predicted"/>
<evidence type="ECO:0000313" key="4">
    <source>
        <dbReference type="Proteomes" id="UP000015106"/>
    </source>
</evidence>
<dbReference type="InterPro" id="IPR003871">
    <property type="entry name" value="RFA1B/D_OB_1st"/>
</dbReference>
<dbReference type="EnsemblPlants" id="TuG1812G0700000411.01.T01">
    <property type="protein sequence ID" value="TuG1812G0700000411.01.T01"/>
    <property type="gene ID" value="TuG1812G0700000411.01"/>
</dbReference>
<reference evidence="4" key="1">
    <citation type="journal article" date="2013" name="Nature">
        <title>Draft genome of the wheat A-genome progenitor Triticum urartu.</title>
        <authorList>
            <person name="Ling H.Q."/>
            <person name="Zhao S."/>
            <person name="Liu D."/>
            <person name="Wang J."/>
            <person name="Sun H."/>
            <person name="Zhang C."/>
            <person name="Fan H."/>
            <person name="Li D."/>
            <person name="Dong L."/>
            <person name="Tao Y."/>
            <person name="Gao C."/>
            <person name="Wu H."/>
            <person name="Li Y."/>
            <person name="Cui Y."/>
            <person name="Guo X."/>
            <person name="Zheng S."/>
            <person name="Wang B."/>
            <person name="Yu K."/>
            <person name="Liang Q."/>
            <person name="Yang W."/>
            <person name="Lou X."/>
            <person name="Chen J."/>
            <person name="Feng M."/>
            <person name="Jian J."/>
            <person name="Zhang X."/>
            <person name="Luo G."/>
            <person name="Jiang Y."/>
            <person name="Liu J."/>
            <person name="Wang Z."/>
            <person name="Sha Y."/>
            <person name="Zhang B."/>
            <person name="Wu H."/>
            <person name="Tang D."/>
            <person name="Shen Q."/>
            <person name="Xue P."/>
            <person name="Zou S."/>
            <person name="Wang X."/>
            <person name="Liu X."/>
            <person name="Wang F."/>
            <person name="Yang Y."/>
            <person name="An X."/>
            <person name="Dong Z."/>
            <person name="Zhang K."/>
            <person name="Zhang X."/>
            <person name="Luo M.C."/>
            <person name="Dvorak J."/>
            <person name="Tong Y."/>
            <person name="Wang J."/>
            <person name="Yang H."/>
            <person name="Li Z."/>
            <person name="Wang D."/>
            <person name="Zhang A."/>
            <person name="Wang J."/>
        </authorList>
    </citation>
    <scope>NUCLEOTIDE SEQUENCE</scope>
    <source>
        <strain evidence="4">cv. G1812</strain>
    </source>
</reference>
<feature type="compositionally biased region" description="Polar residues" evidence="1">
    <location>
        <begin position="427"/>
        <end position="453"/>
    </location>
</feature>
<reference evidence="3" key="3">
    <citation type="submission" date="2022-06" db="UniProtKB">
        <authorList>
            <consortium name="EnsemblPlants"/>
        </authorList>
    </citation>
    <scope>IDENTIFICATION</scope>
</reference>
<accession>A0A8R7UX89</accession>
<evidence type="ECO:0000259" key="2">
    <source>
        <dbReference type="Pfam" id="PF02721"/>
    </source>
</evidence>
<dbReference type="SUPFAM" id="SSF50249">
    <property type="entry name" value="Nucleic acid-binding proteins"/>
    <property type="match status" value="3"/>
</dbReference>
<dbReference type="PANTHER" id="PTHR47165">
    <property type="entry name" value="OS03G0429900 PROTEIN"/>
    <property type="match status" value="1"/>
</dbReference>
<dbReference type="InterPro" id="IPR047192">
    <property type="entry name" value="Euk_RPA1_DBD_C"/>
</dbReference>
<dbReference type="Gene3D" id="2.40.50.140">
    <property type="entry name" value="Nucleic acid-binding proteins"/>
    <property type="match status" value="3"/>
</dbReference>
<dbReference type="InterPro" id="IPR012340">
    <property type="entry name" value="NA-bd_OB-fold"/>
</dbReference>
<dbReference type="CDD" id="cd04480">
    <property type="entry name" value="RPA1_DBD_A_like"/>
    <property type="match status" value="1"/>
</dbReference>
<protein>
    <recommendedName>
        <fullName evidence="2">Replication protein A 70 kDa DNA-binding subunit B/D first OB fold domain-containing protein</fullName>
    </recommendedName>
</protein>